<dbReference type="EMBL" id="CP005986">
    <property type="protein sequence ID" value="AIA56476.1"/>
    <property type="molecule type" value="Genomic_DNA"/>
</dbReference>
<gene>
    <name evidence="8" type="ORF">Acaty_c2638</name>
</gene>
<sequence length="470" mass="53356">MDVLRRELWLPISWDKDRAEVIVCDPENPALVEHIRNVLGVSELRFRVATREDLVRLIENSADLNAHFPVSGGRTPLARVRTYLAALRTRYAAQRTRFARSRTGLALARTGLTFISIAVAFLRFFGGGTLLFFELPLLVLGVLAIIDGILWYWPARRESRQIRDYPPYDIPPEYSALEVDTADGRWRFRRSPVVPTATALREDWDALSPVERRRFLANDRTDLAEERTILAYLRVMMARARTGLAFARTGIAFAGIGIAFVRKFPPGPWSVFDWSLIGIGIVMLVEGFLWYHPGRHAANHALAVVAKKRDHVGLWDRIFPSSCLYRQGVDPVAEASGVAAQPGVYATTGLALERTTLADKRNAMSRLRTVMARARTGMAFIRTGFSLMTVGAGLYIYFHFARQEDLWWTLFDAGLVLVGLYLIVDGLFWYLPAERAKRRSPFVAPHFEIADADYSLPKSMWTREHYHRES</sequence>
<keyword evidence="2 5" id="KW-0812">Transmembrane</keyword>
<keyword evidence="3 5" id="KW-1133">Transmembrane helix</keyword>
<dbReference type="InterPro" id="IPR003807">
    <property type="entry name" value="DUF202"/>
</dbReference>
<keyword evidence="4 5" id="KW-0472">Membrane</keyword>
<feature type="transmembrane region" description="Helical" evidence="5">
    <location>
        <begin position="243"/>
        <end position="262"/>
    </location>
</feature>
<feature type="domain" description="DUF202" evidence="6">
    <location>
        <begin position="234"/>
        <end position="290"/>
    </location>
</feature>
<name>A0A060A2M0_ACICK</name>
<organism evidence="8 9">
    <name type="scientific">Acidithiobacillus caldus (strain ATCC 51756 / DSM 8584 / KU)</name>
    <dbReference type="NCBI Taxonomy" id="637389"/>
    <lineage>
        <taxon>Bacteria</taxon>
        <taxon>Pseudomonadati</taxon>
        <taxon>Pseudomonadota</taxon>
        <taxon>Acidithiobacillia</taxon>
        <taxon>Acidithiobacillales</taxon>
        <taxon>Acidithiobacillaceae</taxon>
        <taxon>Acidithiobacillus</taxon>
    </lineage>
</organism>
<dbReference type="InterPro" id="IPR007831">
    <property type="entry name" value="T2SS_GspE_N"/>
</dbReference>
<evidence type="ECO:0000313" key="8">
    <source>
        <dbReference type="EMBL" id="AIA56476.1"/>
    </source>
</evidence>
<reference evidence="8 9" key="1">
    <citation type="journal article" date="2009" name="J. Bacteriol.">
        <title>Draft genome sequence of the extremely acidophilic bacterium Acidithiobacillus caldus ATCC 51756 reveals metabolic versatility in the genus Acidithiobacillus.</title>
        <authorList>
            <person name="Valdes J."/>
            <person name="Quatrini R."/>
            <person name="Hallberg K."/>
            <person name="Dopson M."/>
            <person name="Valenzuela P.D."/>
            <person name="Holmes D.S."/>
        </authorList>
    </citation>
    <scope>NUCLEOTIDE SEQUENCE [LARGE SCALE GENOMIC DNA]</scope>
    <source>
        <strain evidence="9">ATCC 51756 / DSM 8584 / KU</strain>
    </source>
</reference>
<feature type="transmembrane region" description="Helical" evidence="5">
    <location>
        <begin position="379"/>
        <end position="400"/>
    </location>
</feature>
<dbReference type="GO" id="GO:0012505">
    <property type="term" value="C:endomembrane system"/>
    <property type="evidence" value="ECO:0007669"/>
    <property type="project" value="UniProtKB-SubCell"/>
</dbReference>
<accession>A0A060A2M0</accession>
<evidence type="ECO:0000313" key="9">
    <source>
        <dbReference type="Proteomes" id="UP000005522"/>
    </source>
</evidence>
<feature type="transmembrane region" description="Helical" evidence="5">
    <location>
        <begin position="406"/>
        <end position="431"/>
    </location>
</feature>
<evidence type="ECO:0000256" key="3">
    <source>
        <dbReference type="ARBA" id="ARBA00022989"/>
    </source>
</evidence>
<evidence type="ECO:0008006" key="10">
    <source>
        <dbReference type="Google" id="ProtNLM"/>
    </source>
</evidence>
<feature type="domain" description="Type II secretion system protein GspE N-terminal" evidence="7">
    <location>
        <begin position="2"/>
        <end position="60"/>
    </location>
</feature>
<dbReference type="eggNOG" id="ENOG5033QKM">
    <property type="taxonomic scope" value="Bacteria"/>
</dbReference>
<dbReference type="Proteomes" id="UP000005522">
    <property type="component" value="Chromosome"/>
</dbReference>
<dbReference type="InterPro" id="IPR037257">
    <property type="entry name" value="T2SS_E_N_sf"/>
</dbReference>
<dbReference type="Pfam" id="PF05157">
    <property type="entry name" value="MshEN"/>
    <property type="match status" value="1"/>
</dbReference>
<protein>
    <recommendedName>
        <fullName evidence="10">Type II secretion system protein GspE N-terminal domain-containing protein</fullName>
    </recommendedName>
</protein>
<dbReference type="Gene3D" id="3.30.300.160">
    <property type="entry name" value="Type II secretion system, protein E, N-terminal domain"/>
    <property type="match status" value="1"/>
</dbReference>
<proteinExistence type="predicted"/>
<comment type="subcellular location">
    <subcellularLocation>
        <location evidence="1">Endomembrane system</location>
        <topology evidence="1">Multi-pass membrane protein</topology>
    </subcellularLocation>
</comment>
<feature type="transmembrane region" description="Helical" evidence="5">
    <location>
        <begin position="131"/>
        <end position="153"/>
    </location>
</feature>
<dbReference type="Pfam" id="PF02656">
    <property type="entry name" value="DUF202"/>
    <property type="match status" value="1"/>
</dbReference>
<feature type="transmembrane region" description="Helical" evidence="5">
    <location>
        <begin position="105"/>
        <end position="125"/>
    </location>
</feature>
<evidence type="ECO:0000256" key="5">
    <source>
        <dbReference type="SAM" id="Phobius"/>
    </source>
</evidence>
<evidence type="ECO:0000256" key="1">
    <source>
        <dbReference type="ARBA" id="ARBA00004127"/>
    </source>
</evidence>
<evidence type="ECO:0000256" key="2">
    <source>
        <dbReference type="ARBA" id="ARBA00022692"/>
    </source>
</evidence>
<dbReference type="KEGG" id="acz:Acaty_c2638"/>
<dbReference type="HOGENOM" id="CLU_580917_0_0_6"/>
<evidence type="ECO:0000259" key="7">
    <source>
        <dbReference type="Pfam" id="PF05157"/>
    </source>
</evidence>
<dbReference type="SUPFAM" id="SSF160246">
    <property type="entry name" value="EspE N-terminal domain-like"/>
    <property type="match status" value="1"/>
</dbReference>
<feature type="transmembrane region" description="Helical" evidence="5">
    <location>
        <begin position="274"/>
        <end position="291"/>
    </location>
</feature>
<dbReference type="AlphaFoldDB" id="A0A060A2M0"/>
<evidence type="ECO:0000256" key="4">
    <source>
        <dbReference type="ARBA" id="ARBA00023136"/>
    </source>
</evidence>
<evidence type="ECO:0000259" key="6">
    <source>
        <dbReference type="Pfam" id="PF02656"/>
    </source>
</evidence>